<reference evidence="2" key="1">
    <citation type="submission" date="2021-01" db="EMBL/GenBank/DDBJ databases">
        <authorList>
            <person name="Corre E."/>
            <person name="Pelletier E."/>
            <person name="Niang G."/>
            <person name="Scheremetjew M."/>
            <person name="Finn R."/>
            <person name="Kale V."/>
            <person name="Holt S."/>
            <person name="Cochrane G."/>
            <person name="Meng A."/>
            <person name="Brown T."/>
            <person name="Cohen L."/>
        </authorList>
    </citation>
    <scope>NUCLEOTIDE SEQUENCE</scope>
    <source>
        <strain evidence="2">CCMP1510</strain>
    </source>
</reference>
<protein>
    <submittedName>
        <fullName evidence="2">Uncharacterized protein</fullName>
    </submittedName>
</protein>
<organism evidence="2">
    <name type="scientific">Aureoumbra lagunensis</name>
    <dbReference type="NCBI Taxonomy" id="44058"/>
    <lineage>
        <taxon>Eukaryota</taxon>
        <taxon>Sar</taxon>
        <taxon>Stramenopiles</taxon>
        <taxon>Ochrophyta</taxon>
        <taxon>Pelagophyceae</taxon>
        <taxon>Pelagomonadales</taxon>
        <taxon>Aureoumbra</taxon>
    </lineage>
</organism>
<sequence length="210" mass="23166">MGRQIITTTLFAVFLVQQINGLSLRPQYDIGRRVVVGGTLVLGLSPLEAIANVYTKEEFCKTSDEENPNGIAPGCEDYVKDPEKKARMRLRALAEVRDSYQELADTAAVTNARDGALLRQSLRSGKLNSLRKDGKRLVALSLNNANQQEYSLAMSAIEQLDLSARKLELDDGVNALLTVNQNLDKAKEALHNFITQTSTDDSLYDTPPLK</sequence>
<evidence type="ECO:0000313" key="2">
    <source>
        <dbReference type="EMBL" id="CAE0369201.1"/>
    </source>
</evidence>
<evidence type="ECO:0000256" key="1">
    <source>
        <dbReference type="SAM" id="SignalP"/>
    </source>
</evidence>
<dbReference type="AlphaFoldDB" id="A0A7S3NM42"/>
<proteinExistence type="predicted"/>
<dbReference type="EMBL" id="HBIJ01014856">
    <property type="protein sequence ID" value="CAE0369201.1"/>
    <property type="molecule type" value="Transcribed_RNA"/>
</dbReference>
<gene>
    <name evidence="2" type="ORF">ALAG00032_LOCUS9964</name>
</gene>
<name>A0A7S3NM42_9STRA</name>
<feature type="chain" id="PRO_5030504310" evidence="1">
    <location>
        <begin position="22"/>
        <end position="210"/>
    </location>
</feature>
<feature type="signal peptide" evidence="1">
    <location>
        <begin position="1"/>
        <end position="21"/>
    </location>
</feature>
<accession>A0A7S3NM42</accession>
<keyword evidence="1" id="KW-0732">Signal</keyword>